<sequence length="384" mass="41793">MQRVAILEERGLARVEGIPLEPYLGWQHTKMNPLIFNRIGFVALITAFEAGWLDRQGNFFTLAKYEAEPIRKNADNTADDEQAAAERALVEAQHQFSTVFVASIATDIKQSSNLTLRGRTGGAVAALSVAHVGSSSFTLRVELSCGDEDFGSMLLSFVHVDFKARRPAPLPEGKRVSLDDAKNKNALVTGTAPAAIQRLALAQLFQSVAGQRSHAKTFALRHSDFDFNLHLNQSMYQSFAVDALKESVMLWAGAAAADRTNAAGDSEPSSTATAPTTWVEAFIQSFLRPHDASNQDTSDLQSVIQKNTLLLDASIETLRMDYLKEIQMPPITSPSAIAAAVPGVVCHISPLPEEPHTFLFCIRLDTDAPKEMRSAGVIRLTSTV</sequence>
<reference evidence="2" key="1">
    <citation type="submission" date="2015-09" db="EMBL/GenBank/DDBJ databases">
        <authorList>
            <consortium name="Pathogen Informatics"/>
        </authorList>
    </citation>
    <scope>NUCLEOTIDE SEQUENCE [LARGE SCALE GENOMIC DNA]</scope>
    <source>
        <strain evidence="2">Lake Konstanz</strain>
    </source>
</reference>
<keyword evidence="1" id="KW-0472">Membrane</keyword>
<dbReference type="Gene3D" id="3.10.129.10">
    <property type="entry name" value="Hotdog Thioesterase"/>
    <property type="match status" value="1"/>
</dbReference>
<dbReference type="InterPro" id="IPR029069">
    <property type="entry name" value="HotDog_dom_sf"/>
</dbReference>
<dbReference type="OrthoDB" id="271130at2759"/>
<keyword evidence="2" id="KW-1185">Reference proteome</keyword>
<dbReference type="EMBL" id="CYKH01001807">
    <property type="protein sequence ID" value="CUG90294.1"/>
    <property type="molecule type" value="Genomic_DNA"/>
</dbReference>
<dbReference type="SUPFAM" id="SSF54637">
    <property type="entry name" value="Thioesterase/thiol ester dehydrase-isomerase"/>
    <property type="match status" value="1"/>
</dbReference>
<protein>
    <submittedName>
        <fullName evidence="1">Transmembrane protein, putative</fullName>
    </submittedName>
</protein>
<dbReference type="Proteomes" id="UP000051952">
    <property type="component" value="Unassembled WGS sequence"/>
</dbReference>
<dbReference type="VEuPathDB" id="TriTrypDB:BSAL_25965"/>
<accession>A0A0S4JIW4</accession>
<proteinExistence type="predicted"/>
<name>A0A0S4JIW4_BODSA</name>
<evidence type="ECO:0000313" key="1">
    <source>
        <dbReference type="EMBL" id="CUG90294.1"/>
    </source>
</evidence>
<organism evidence="1 2">
    <name type="scientific">Bodo saltans</name>
    <name type="common">Flagellated protozoan</name>
    <dbReference type="NCBI Taxonomy" id="75058"/>
    <lineage>
        <taxon>Eukaryota</taxon>
        <taxon>Discoba</taxon>
        <taxon>Euglenozoa</taxon>
        <taxon>Kinetoplastea</taxon>
        <taxon>Metakinetoplastina</taxon>
        <taxon>Eubodonida</taxon>
        <taxon>Bodonidae</taxon>
        <taxon>Bodo</taxon>
    </lineage>
</organism>
<evidence type="ECO:0000313" key="2">
    <source>
        <dbReference type="Proteomes" id="UP000051952"/>
    </source>
</evidence>
<keyword evidence="1" id="KW-0812">Transmembrane</keyword>
<dbReference type="AlphaFoldDB" id="A0A0S4JIW4"/>
<gene>
    <name evidence="1" type="ORF">BSAL_25965</name>
</gene>